<accession>A0A7U4P5M9</accession>
<dbReference type="AlphaFoldDB" id="A0A7U4P5M9"/>
<organism evidence="1 2">
    <name type="scientific">Burkholderia humptydooensis</name>
    <dbReference type="NCBI Taxonomy" id="430531"/>
    <lineage>
        <taxon>Bacteria</taxon>
        <taxon>Pseudomonadati</taxon>
        <taxon>Pseudomonadota</taxon>
        <taxon>Betaproteobacteria</taxon>
        <taxon>Burkholderiales</taxon>
        <taxon>Burkholderiaceae</taxon>
        <taxon>Burkholderia</taxon>
        <taxon>pseudomallei group</taxon>
    </lineage>
</organism>
<reference evidence="1 2" key="1">
    <citation type="submission" date="2020-12" db="EMBL/GenBank/DDBJ databases">
        <title>FDA dAtabase for Regulatory Grade micrObial Sequences (FDA-ARGOS): Supporting development and validation of Infectious Disease Dx tests.</title>
        <authorList>
            <person name="Nelson B."/>
            <person name="Plummer A."/>
            <person name="Tallon L."/>
            <person name="Sadzewicz L."/>
            <person name="Zhao X."/>
            <person name="Boylan J."/>
            <person name="Ott S."/>
            <person name="Bowen H."/>
            <person name="Vavikolanu K."/>
            <person name="Mehta A."/>
            <person name="Aluvathingal J."/>
            <person name="Nadendla S."/>
            <person name="Myers T."/>
            <person name="Yan Y."/>
            <person name="Sichtig H."/>
        </authorList>
    </citation>
    <scope>NUCLEOTIDE SEQUENCE [LARGE SCALE GENOMIC DNA]</scope>
    <source>
        <strain evidence="1 2">FDAARGOS_899</strain>
    </source>
</reference>
<evidence type="ECO:0000313" key="1">
    <source>
        <dbReference type="EMBL" id="QPS44709.1"/>
    </source>
</evidence>
<dbReference type="EMBL" id="CP065686">
    <property type="protein sequence ID" value="QPS44709.1"/>
    <property type="molecule type" value="Genomic_DNA"/>
</dbReference>
<protein>
    <submittedName>
        <fullName evidence="1">Uncharacterized protein</fullName>
    </submittedName>
</protein>
<gene>
    <name evidence="1" type="ORF">I6G56_06320</name>
</gene>
<name>A0A7U4P5M9_9BURK</name>
<proteinExistence type="predicted"/>
<evidence type="ECO:0000313" key="2">
    <source>
        <dbReference type="Proteomes" id="UP000594943"/>
    </source>
</evidence>
<sequence>MKQRRNESADAPVSRAVRAAIDVRSFRWHARCVPCNAAGFAAMIAVDRRFDAADADTHEKPMATSQRPQRYAAAFAADTSIAARPPRIVRMRPTMKFSDLR</sequence>
<dbReference type="KEGG" id="bhg:I6G56_06320"/>
<accession>A0A7T2U391</accession>
<dbReference type="RefSeq" id="WP_009911641.1">
    <property type="nucleotide sequence ID" value="NZ_CP013380.1"/>
</dbReference>
<dbReference type="Proteomes" id="UP000594943">
    <property type="component" value="Chromosome 1"/>
</dbReference>